<dbReference type="EMBL" id="MW046340">
    <property type="protein sequence ID" value="QTE03702.1"/>
    <property type="molecule type" value="Genomic_DNA"/>
</dbReference>
<dbReference type="GO" id="GO:0019079">
    <property type="term" value="P:viral genome replication"/>
    <property type="evidence" value="ECO:0007669"/>
    <property type="project" value="InterPro"/>
</dbReference>
<evidence type="ECO:0000256" key="5">
    <source>
        <dbReference type="ARBA" id="ARBA00022840"/>
    </source>
</evidence>
<evidence type="ECO:0000256" key="3">
    <source>
        <dbReference type="ARBA" id="ARBA00022705"/>
    </source>
</evidence>
<evidence type="ECO:0000256" key="4">
    <source>
        <dbReference type="ARBA" id="ARBA00022741"/>
    </source>
</evidence>
<dbReference type="Gene3D" id="3.40.50.300">
    <property type="entry name" value="P-loop containing nucleotide triphosphate hydrolases"/>
    <property type="match status" value="1"/>
</dbReference>
<comment type="subcellular location">
    <subcellularLocation>
        <location evidence="1">Host nucleus</location>
    </subcellularLocation>
</comment>
<dbReference type="PROSITE" id="PS51206">
    <property type="entry name" value="SF3_HELICASE_1"/>
    <property type="match status" value="1"/>
</dbReference>
<keyword evidence="4" id="KW-0547">Nucleotide-binding</keyword>
<keyword evidence="3" id="KW-0235">DNA replication</keyword>
<dbReference type="GO" id="GO:0005524">
    <property type="term" value="F:ATP binding"/>
    <property type="evidence" value="ECO:0007669"/>
    <property type="project" value="UniProtKB-KW"/>
</dbReference>
<dbReference type="InterPro" id="IPR027417">
    <property type="entry name" value="P-loop_NTPase"/>
</dbReference>
<dbReference type="InterPro" id="IPR001257">
    <property type="entry name" value="Parvovirus_NS1_helicase"/>
</dbReference>
<keyword evidence="2" id="KW-1048">Host nucleus</keyword>
<dbReference type="InterPro" id="IPR014015">
    <property type="entry name" value="Helicase_SF3_DNA-vir"/>
</dbReference>
<name>A0A8A4XD04_9VIRU</name>
<dbReference type="SUPFAM" id="SSF52540">
    <property type="entry name" value="P-loop containing nucleoside triphosphate hydrolases"/>
    <property type="match status" value="1"/>
</dbReference>
<dbReference type="GO" id="GO:0006260">
    <property type="term" value="P:DNA replication"/>
    <property type="evidence" value="ECO:0007669"/>
    <property type="project" value="UniProtKB-KW"/>
</dbReference>
<dbReference type="GO" id="GO:0042025">
    <property type="term" value="C:host cell nucleus"/>
    <property type="evidence" value="ECO:0007669"/>
    <property type="project" value="UniProtKB-SubCell"/>
</dbReference>
<feature type="domain" description="SF3 helicase" evidence="7">
    <location>
        <begin position="366"/>
        <end position="556"/>
    </location>
</feature>
<proteinExistence type="predicted"/>
<keyword evidence="5" id="KW-0067">ATP-binding</keyword>
<accession>A0A8A4XD04</accession>
<feature type="compositionally biased region" description="Low complexity" evidence="6">
    <location>
        <begin position="234"/>
        <end position="245"/>
    </location>
</feature>
<evidence type="ECO:0000259" key="7">
    <source>
        <dbReference type="PROSITE" id="PS51206"/>
    </source>
</evidence>
<feature type="region of interest" description="Disordered" evidence="6">
    <location>
        <begin position="227"/>
        <end position="273"/>
    </location>
</feature>
<organism evidence="8">
    <name type="scientific">Phoenicurus auroreus ambidensovirus</name>
    <dbReference type="NCBI Taxonomy" id="2794456"/>
    <lineage>
        <taxon>Viruses</taxon>
        <taxon>Monodnaviria</taxon>
        <taxon>Shotokuvirae</taxon>
        <taxon>Cossaviricota</taxon>
        <taxon>Quintoviricetes</taxon>
        <taxon>Piccovirales</taxon>
        <taxon>Parvoviridae</taxon>
        <taxon>Densovirinae</taxon>
        <taxon>Ambidensovirus</taxon>
    </lineage>
</organism>
<reference evidence="8" key="1">
    <citation type="submission" date="2020-09" db="EMBL/GenBank/DDBJ databases">
        <title>Parvovirus dark matter in the feces of wild birds.</title>
        <authorList>
            <person name="Dai Z."/>
            <person name="Yang S."/>
            <person name="Zhang W."/>
        </authorList>
    </citation>
    <scope>NUCLEOTIDE SEQUENCE</scope>
    <source>
        <strain evidence="8">Hbll69par071</strain>
    </source>
</reference>
<evidence type="ECO:0000256" key="6">
    <source>
        <dbReference type="SAM" id="MobiDB-lite"/>
    </source>
</evidence>
<sequence>MNDGEQAVVDDLIQIMDESTSGKEPSQQLDPVDEQCEHFIGGSEFNEPLRLRRIKERYPESYQELESELESVVGRYVGQIQRQKFEPFKKYISQVLLYRDREHRGRILRRLRNELIGYPGKLFIWTDEGDHLHLIHDCPYSNGTCRCRIFKGEDLRFPVRSPMRRLRNIQELDQIDWTNVILYFILSKWKSQSQIWIGGRLQRSADNDQVVRWRSVQTKSREILAREDEGVGYNSSSQEHNQQNSGIIIREGSQSIGEKRRQTATEQPVRRKRGKFERISETVSSLLKQTYCIPAHHIRDIFAHDPISDCLYDPSAQKFVDAACQLFTQRVNHFTMAMFRDVYEQCNPIFYANSKNPFDYYHTREESVEIIKELLEWQYGGDEERIKMFLTNVRDWFNKKGWDGNPKCNAITVIGPPNSGKNYFFDMLGAIAFNVGHIGRVNNKTNNFALQECYGKRMVIGNEISMEDGAMEDFKKLCEGTAFNIRVKFQGDKIFTKAPVLLISNSALQITNHPHFENVRNKTMRWSQAPLLAKSTMKPYPLCIFDIYNMYDISIE</sequence>
<evidence type="ECO:0000256" key="1">
    <source>
        <dbReference type="ARBA" id="ARBA00004147"/>
    </source>
</evidence>
<protein>
    <submittedName>
        <fullName evidence="8">Nonstructural protein 1</fullName>
    </submittedName>
</protein>
<dbReference type="Pfam" id="PF01057">
    <property type="entry name" value="Parvo_NS1"/>
    <property type="match status" value="1"/>
</dbReference>
<evidence type="ECO:0000256" key="2">
    <source>
        <dbReference type="ARBA" id="ARBA00022562"/>
    </source>
</evidence>
<evidence type="ECO:0000313" key="8">
    <source>
        <dbReference type="EMBL" id="QTE03702.1"/>
    </source>
</evidence>